<dbReference type="Pfam" id="PF18862">
    <property type="entry name" value="ApeA_NTD1"/>
    <property type="match status" value="1"/>
</dbReference>
<dbReference type="RefSeq" id="WP_168520324.1">
    <property type="nucleotide sequence ID" value="NZ_JAAXLS010000034.1"/>
</dbReference>
<comment type="caution">
    <text evidence="2">The sequence shown here is derived from an EMBL/GenBank/DDBJ whole genome shotgun (WGS) entry which is preliminary data.</text>
</comment>
<dbReference type="Proteomes" id="UP000715441">
    <property type="component" value="Unassembled WGS sequence"/>
</dbReference>
<evidence type="ECO:0000313" key="2">
    <source>
        <dbReference type="EMBL" id="NKQ57297.1"/>
    </source>
</evidence>
<organism evidence="2 3">
    <name type="scientific">Amycolatopsis acididurans</name>
    <dbReference type="NCBI Taxonomy" id="2724524"/>
    <lineage>
        <taxon>Bacteria</taxon>
        <taxon>Bacillati</taxon>
        <taxon>Actinomycetota</taxon>
        <taxon>Actinomycetes</taxon>
        <taxon>Pseudonocardiales</taxon>
        <taxon>Pseudonocardiaceae</taxon>
        <taxon>Amycolatopsis</taxon>
    </lineage>
</organism>
<sequence length="345" mass="38476">MAGEVQFDGEFWLPDNPDNKISGVVTFSPTAGGTLSLIGSFADISDRINQRPTPNYQRIVGETAHGGLTLDDCRRTFENPFGRRQRFAVGKLLVNAYYGHGEPVDLDRLVTRISDLVLWLLDGAPKMVPAPEALADSIPIADQQTEVIPLDAGARLNLIHRLSFTVDVGRTELRQTATPRFEFDAPVELDSALEHAFDLLAAVTIAADRVVAFDDVHYSHPALTKPDGSTRQLVDVHEQWRVQADPHRKQLTDDRMAFTYAQLGGVDGLRRFLGVIRDHRALVRQVLRPRYDTAPTVQDSFFTRVAALEGLDKQQHQDGYILVKWRAPKISDSTKADCIMLLADR</sequence>
<dbReference type="EMBL" id="JAAXLS010000034">
    <property type="protein sequence ID" value="NKQ57297.1"/>
    <property type="molecule type" value="Genomic_DNA"/>
</dbReference>
<proteinExistence type="predicted"/>
<name>A0ABX1JBX5_9PSEU</name>
<keyword evidence="3" id="KW-1185">Reference proteome</keyword>
<reference evidence="2 3" key="1">
    <citation type="submission" date="2020-04" db="EMBL/GenBank/DDBJ databases">
        <title>Novel species.</title>
        <authorList>
            <person name="Teo W.F.A."/>
            <person name="Lipun K."/>
            <person name="Srisuk N."/>
            <person name="Duangmal K."/>
        </authorList>
    </citation>
    <scope>NUCLEOTIDE SEQUENCE [LARGE SCALE GENOMIC DNA]</scope>
    <source>
        <strain evidence="2 3">K13G38</strain>
    </source>
</reference>
<protein>
    <recommendedName>
        <fullName evidence="1">ApeA N-terminal domain-containing protein</fullName>
    </recommendedName>
</protein>
<feature type="domain" description="ApeA N-terminal" evidence="1">
    <location>
        <begin position="8"/>
        <end position="221"/>
    </location>
</feature>
<dbReference type="InterPro" id="IPR041223">
    <property type="entry name" value="ApeA_NTD"/>
</dbReference>
<accession>A0ABX1JBX5</accession>
<evidence type="ECO:0000313" key="3">
    <source>
        <dbReference type="Proteomes" id="UP000715441"/>
    </source>
</evidence>
<gene>
    <name evidence="2" type="ORF">HFP15_30960</name>
</gene>
<evidence type="ECO:0000259" key="1">
    <source>
        <dbReference type="Pfam" id="PF18862"/>
    </source>
</evidence>